<keyword evidence="7" id="KW-1185">Reference proteome</keyword>
<proteinExistence type="predicted"/>
<evidence type="ECO:0000256" key="3">
    <source>
        <dbReference type="ARBA" id="ARBA00023125"/>
    </source>
</evidence>
<dbReference type="SUPFAM" id="SSF53822">
    <property type="entry name" value="Periplasmic binding protein-like I"/>
    <property type="match status" value="1"/>
</dbReference>
<dbReference type="SMART" id="SM00354">
    <property type="entry name" value="HTH_LACI"/>
    <property type="match status" value="1"/>
</dbReference>
<dbReference type="PROSITE" id="PS50932">
    <property type="entry name" value="HTH_LACI_2"/>
    <property type="match status" value="1"/>
</dbReference>
<reference evidence="6" key="1">
    <citation type="submission" date="2022-10" db="EMBL/GenBank/DDBJ databases">
        <title>Vagococcus sp. isolated from poultry meat.</title>
        <authorList>
            <person name="Johansson P."/>
            <person name="Bjorkroth J."/>
        </authorList>
    </citation>
    <scope>NUCLEOTIDE SEQUENCE</scope>
    <source>
        <strain evidence="6">PNs007</strain>
    </source>
</reference>
<organism evidence="6 7">
    <name type="scientific">Vagococcus proximus</name>
    <dbReference type="NCBI Taxonomy" id="2991417"/>
    <lineage>
        <taxon>Bacteria</taxon>
        <taxon>Bacillati</taxon>
        <taxon>Bacillota</taxon>
        <taxon>Bacilli</taxon>
        <taxon>Lactobacillales</taxon>
        <taxon>Enterococcaceae</taxon>
        <taxon>Vagococcus</taxon>
    </lineage>
</organism>
<keyword evidence="3" id="KW-0238">DNA-binding</keyword>
<gene>
    <name evidence="6" type="ORF">OL233_01675</name>
</gene>
<evidence type="ECO:0000313" key="6">
    <source>
        <dbReference type="EMBL" id="MDF0478982.1"/>
    </source>
</evidence>
<keyword evidence="2" id="KW-0805">Transcription regulation</keyword>
<dbReference type="Pfam" id="PF13377">
    <property type="entry name" value="Peripla_BP_3"/>
    <property type="match status" value="1"/>
</dbReference>
<dbReference type="CDD" id="cd06267">
    <property type="entry name" value="PBP1_LacI_sugar_binding-like"/>
    <property type="match status" value="1"/>
</dbReference>
<comment type="caution">
    <text evidence="6">The sequence shown here is derived from an EMBL/GenBank/DDBJ whole genome shotgun (WGS) entry which is preliminary data.</text>
</comment>
<dbReference type="PANTHER" id="PTHR30146:SF148">
    <property type="entry name" value="HTH-TYPE TRANSCRIPTIONAL REPRESSOR PURR-RELATED"/>
    <property type="match status" value="1"/>
</dbReference>
<dbReference type="InterPro" id="IPR046335">
    <property type="entry name" value="LacI/GalR-like_sensor"/>
</dbReference>
<dbReference type="InterPro" id="IPR028082">
    <property type="entry name" value="Peripla_BP_I"/>
</dbReference>
<dbReference type="Proteomes" id="UP001147148">
    <property type="component" value="Unassembled WGS sequence"/>
</dbReference>
<dbReference type="InterPro" id="IPR010982">
    <property type="entry name" value="Lambda_DNA-bd_dom_sf"/>
</dbReference>
<evidence type="ECO:0000259" key="5">
    <source>
        <dbReference type="PROSITE" id="PS50932"/>
    </source>
</evidence>
<dbReference type="EMBL" id="JAPDSH010000001">
    <property type="protein sequence ID" value="MDF0478982.1"/>
    <property type="molecule type" value="Genomic_DNA"/>
</dbReference>
<name>A0ABT5WYZ5_9ENTE</name>
<dbReference type="PANTHER" id="PTHR30146">
    <property type="entry name" value="LACI-RELATED TRANSCRIPTIONAL REPRESSOR"/>
    <property type="match status" value="1"/>
</dbReference>
<dbReference type="InterPro" id="IPR000843">
    <property type="entry name" value="HTH_LacI"/>
</dbReference>
<accession>A0ABT5WYZ5</accession>
<protein>
    <submittedName>
        <fullName evidence="6">LacI family transcriptional regulator</fullName>
    </submittedName>
</protein>
<dbReference type="PROSITE" id="PS00356">
    <property type="entry name" value="HTH_LACI_1"/>
    <property type="match status" value="1"/>
</dbReference>
<evidence type="ECO:0000313" key="7">
    <source>
        <dbReference type="Proteomes" id="UP001147148"/>
    </source>
</evidence>
<dbReference type="Pfam" id="PF00356">
    <property type="entry name" value="LacI"/>
    <property type="match status" value="1"/>
</dbReference>
<sequence>MVGIKDIAKRAGVSISTVSYALNGSPKVTEDTRKRIQEIADELNYVPNMAARTLKRRQTNIIGVYLADYGGSFYGELLEGIKKGLSLFDYEMIVCSGKKSHLFIPEKMVDGAIILDWTFKTEELQKFAERGHSIVVLDRITEHENIRQVLLDNRGGATQAIEQFVNANSQKVILLSGPEKGYDSQERLEVSTKELSRFGTPYEIIQGDFTEYSGYEVAKKILSQPQSFPIDIFAFNDEMAIGVYKYVSETNYQIGQDIRIIGFDNSELGALITPRLATIGYSKHRWGMVAAEKIIHLMRGEEAKSEHIYTSFIEGGSFSILRDE</sequence>
<dbReference type="CDD" id="cd01392">
    <property type="entry name" value="HTH_LacI"/>
    <property type="match status" value="1"/>
</dbReference>
<feature type="domain" description="HTH lacI-type" evidence="5">
    <location>
        <begin position="2"/>
        <end position="56"/>
    </location>
</feature>
<evidence type="ECO:0000256" key="1">
    <source>
        <dbReference type="ARBA" id="ARBA00022491"/>
    </source>
</evidence>
<keyword evidence="4" id="KW-0804">Transcription</keyword>
<dbReference type="RefSeq" id="WP_275470631.1">
    <property type="nucleotide sequence ID" value="NZ_JAPDSH010000001.1"/>
</dbReference>
<dbReference type="Gene3D" id="3.40.50.2300">
    <property type="match status" value="2"/>
</dbReference>
<dbReference type="Gene3D" id="1.10.260.40">
    <property type="entry name" value="lambda repressor-like DNA-binding domains"/>
    <property type="match status" value="1"/>
</dbReference>
<dbReference type="SUPFAM" id="SSF47413">
    <property type="entry name" value="lambda repressor-like DNA-binding domains"/>
    <property type="match status" value="1"/>
</dbReference>
<evidence type="ECO:0000256" key="2">
    <source>
        <dbReference type="ARBA" id="ARBA00023015"/>
    </source>
</evidence>
<keyword evidence="1" id="KW-0678">Repressor</keyword>
<evidence type="ECO:0000256" key="4">
    <source>
        <dbReference type="ARBA" id="ARBA00023163"/>
    </source>
</evidence>